<evidence type="ECO:0000256" key="1">
    <source>
        <dbReference type="SAM" id="SignalP"/>
    </source>
</evidence>
<feature type="chain" id="PRO_5039269764" evidence="1">
    <location>
        <begin position="27"/>
        <end position="305"/>
    </location>
</feature>
<dbReference type="Proteomes" id="UP000632740">
    <property type="component" value="Unassembled WGS sequence"/>
</dbReference>
<evidence type="ECO:0000313" key="2">
    <source>
        <dbReference type="EMBL" id="GIG23640.1"/>
    </source>
</evidence>
<name>A0A919P7E0_9CELL</name>
<organism evidence="2 3">
    <name type="scientific">Cellulomonas chitinilytica</name>
    <dbReference type="NCBI Taxonomy" id="398759"/>
    <lineage>
        <taxon>Bacteria</taxon>
        <taxon>Bacillati</taxon>
        <taxon>Actinomycetota</taxon>
        <taxon>Actinomycetes</taxon>
        <taxon>Micrococcales</taxon>
        <taxon>Cellulomonadaceae</taxon>
        <taxon>Cellulomonas</taxon>
    </lineage>
</organism>
<proteinExistence type="predicted"/>
<accession>A0A919P7E0</accession>
<feature type="signal peptide" evidence="1">
    <location>
        <begin position="1"/>
        <end position="26"/>
    </location>
</feature>
<evidence type="ECO:0000313" key="3">
    <source>
        <dbReference type="Proteomes" id="UP000632740"/>
    </source>
</evidence>
<reference evidence="2" key="1">
    <citation type="submission" date="2021-01" db="EMBL/GenBank/DDBJ databases">
        <title>Whole genome shotgun sequence of Cellulomonas chitinilytica NBRC 110799.</title>
        <authorList>
            <person name="Komaki H."/>
            <person name="Tamura T."/>
        </authorList>
    </citation>
    <scope>NUCLEOTIDE SEQUENCE</scope>
    <source>
        <strain evidence="2">NBRC 110799</strain>
    </source>
</reference>
<keyword evidence="1" id="KW-0732">Signal</keyword>
<protein>
    <submittedName>
        <fullName evidence="2">Uncharacterized protein</fullName>
    </submittedName>
</protein>
<comment type="caution">
    <text evidence="2">The sequence shown here is derived from an EMBL/GenBank/DDBJ whole genome shotgun (WGS) entry which is preliminary data.</text>
</comment>
<dbReference type="RefSeq" id="WP_203758642.1">
    <property type="nucleotide sequence ID" value="NZ_BONK01000022.1"/>
</dbReference>
<dbReference type="AlphaFoldDB" id="A0A919P7E0"/>
<gene>
    <name evidence="2" type="ORF">Cch01nite_43640</name>
</gene>
<keyword evidence="3" id="KW-1185">Reference proteome</keyword>
<sequence>MRRLGLLLSTTILGALLVALPAPAMASGSIGSLSIDPDSVRGGESTTGTVDLGFADPTPTVVRLFSSNPSTAQVPASITIPAGQTSGTFTITSNAAAPPEIVQIMGATPDNISRTHNLSVNAATPAGPSLQSVSFVPASVVGGQHATGTVRFTGAMTQGAAVQLSSSLPAVARVPQETVVSANTSTSTFDLTTSTVTAPTNATITARWFGVTRTTTVTVTPGAPPAADVVRITKATWKKGLLTIEATSTNPDAILTVFSSSGGRLFDLTNKGGGRFADQRGFVTNPAQVVVRSNFSGSAAATLKS</sequence>
<dbReference type="EMBL" id="BONK01000022">
    <property type="protein sequence ID" value="GIG23640.1"/>
    <property type="molecule type" value="Genomic_DNA"/>
</dbReference>